<reference evidence="1" key="1">
    <citation type="journal article" date="2021" name="Front. Microbiol.">
        <title>Comprehensive Comparative Genomics and Phenotyping of Methylobacterium Species.</title>
        <authorList>
            <person name="Alessa O."/>
            <person name="Ogura Y."/>
            <person name="Fujitani Y."/>
            <person name="Takami H."/>
            <person name="Hayashi T."/>
            <person name="Sahin N."/>
            <person name="Tani A."/>
        </authorList>
    </citation>
    <scope>NUCLEOTIDE SEQUENCE</scope>
    <source>
        <strain evidence="1">DSM 19015</strain>
    </source>
</reference>
<protein>
    <submittedName>
        <fullName evidence="1">Uncharacterized protein</fullName>
    </submittedName>
</protein>
<evidence type="ECO:0000313" key="1">
    <source>
        <dbReference type="EMBL" id="GJD94832.1"/>
    </source>
</evidence>
<accession>A0ABQ4RXY0</accession>
<dbReference type="Proteomes" id="UP001055125">
    <property type="component" value="Unassembled WGS sequence"/>
</dbReference>
<reference evidence="1" key="2">
    <citation type="submission" date="2021-08" db="EMBL/GenBank/DDBJ databases">
        <authorList>
            <person name="Tani A."/>
            <person name="Ola A."/>
            <person name="Ogura Y."/>
            <person name="Katsura K."/>
            <person name="Hayashi T."/>
        </authorList>
    </citation>
    <scope>NUCLEOTIDE SEQUENCE</scope>
    <source>
        <strain evidence="1">DSM 19015</strain>
    </source>
</reference>
<proteinExistence type="predicted"/>
<organism evidence="1 2">
    <name type="scientific">Methylobacterium iners</name>
    <dbReference type="NCBI Taxonomy" id="418707"/>
    <lineage>
        <taxon>Bacteria</taxon>
        <taxon>Pseudomonadati</taxon>
        <taxon>Pseudomonadota</taxon>
        <taxon>Alphaproteobacteria</taxon>
        <taxon>Hyphomicrobiales</taxon>
        <taxon>Methylobacteriaceae</taxon>
        <taxon>Methylobacterium</taxon>
    </lineage>
</organism>
<comment type="caution">
    <text evidence="1">The sequence shown here is derived from an EMBL/GenBank/DDBJ whole genome shotgun (WGS) entry which is preliminary data.</text>
</comment>
<gene>
    <name evidence="1" type="ORF">OCOJLMKI_2038</name>
</gene>
<keyword evidence="2" id="KW-1185">Reference proteome</keyword>
<dbReference type="RefSeq" id="WP_238243989.1">
    <property type="nucleotide sequence ID" value="NZ_BPQP01000029.1"/>
</dbReference>
<evidence type="ECO:0000313" key="2">
    <source>
        <dbReference type="Proteomes" id="UP001055125"/>
    </source>
</evidence>
<dbReference type="EMBL" id="BPQP01000029">
    <property type="protein sequence ID" value="GJD94832.1"/>
    <property type="molecule type" value="Genomic_DNA"/>
</dbReference>
<sequence>MSDKPELDIETMLSDMMRTQGRTLELMNAQQTMISAHELLLTVLLTGISDEARQAIPLAAEQAMQSGGRAPLSPEQVFEVTTHIKRMLGLLGEPKGSSSHG</sequence>
<name>A0ABQ4RXY0_9HYPH</name>